<dbReference type="AlphaFoldDB" id="A0A2C9D3Y7"/>
<dbReference type="GO" id="GO:0009279">
    <property type="term" value="C:cell outer membrane"/>
    <property type="evidence" value="ECO:0007669"/>
    <property type="project" value="UniProtKB-SubCell"/>
</dbReference>
<dbReference type="NCBIfam" id="TIGR03303">
    <property type="entry name" value="OM_YaeT"/>
    <property type="match status" value="1"/>
</dbReference>
<dbReference type="PIRSF" id="PIRSF006076">
    <property type="entry name" value="OM_assembly_OMP85"/>
    <property type="match status" value="1"/>
</dbReference>
<comment type="function">
    <text evidence="8">Part of the outer membrane protein assembly complex, which is involved in assembly and insertion of beta-barrel proteins into the outer membrane.</text>
</comment>
<dbReference type="InterPro" id="IPR000184">
    <property type="entry name" value="Bac_surfAg_D15"/>
</dbReference>
<proteinExistence type="inferred from homology"/>
<dbReference type="Gene3D" id="3.10.20.310">
    <property type="entry name" value="membrane protein fhac"/>
    <property type="match status" value="5"/>
</dbReference>
<dbReference type="KEGG" id="hdi:HDIA_1402"/>
<dbReference type="Gene3D" id="2.40.160.50">
    <property type="entry name" value="membrane protein fhac: a member of the omp85/tpsb transporter family"/>
    <property type="match status" value="1"/>
</dbReference>
<accession>A0A2C9D3Y7</accession>
<evidence type="ECO:0000256" key="6">
    <source>
        <dbReference type="ARBA" id="ARBA00023136"/>
    </source>
</evidence>
<evidence type="ECO:0000313" key="12">
    <source>
        <dbReference type="Proteomes" id="UP000223606"/>
    </source>
</evidence>
<evidence type="ECO:0000256" key="2">
    <source>
        <dbReference type="ARBA" id="ARBA00022452"/>
    </source>
</evidence>
<dbReference type="GO" id="GO:0043165">
    <property type="term" value="P:Gram-negative-bacterium-type cell outer membrane assembly"/>
    <property type="evidence" value="ECO:0007669"/>
    <property type="project" value="UniProtKB-UniRule"/>
</dbReference>
<evidence type="ECO:0000256" key="3">
    <source>
        <dbReference type="ARBA" id="ARBA00022692"/>
    </source>
</evidence>
<feature type="domain" description="POTRA" evidence="10">
    <location>
        <begin position="360"/>
        <end position="433"/>
    </location>
</feature>
<dbReference type="GO" id="GO:0051205">
    <property type="term" value="P:protein insertion into membrane"/>
    <property type="evidence" value="ECO:0007669"/>
    <property type="project" value="UniProtKB-UniRule"/>
</dbReference>
<dbReference type="RefSeq" id="WP_099555521.1">
    <property type="nucleotide sequence ID" value="NZ_LT960614.1"/>
</dbReference>
<feature type="domain" description="POTRA" evidence="10">
    <location>
        <begin position="107"/>
        <end position="184"/>
    </location>
</feature>
<comment type="subunit">
    <text evidence="8">Part of the Bam complex.</text>
</comment>
<dbReference type="Proteomes" id="UP000223606">
    <property type="component" value="Chromosome 1"/>
</dbReference>
<dbReference type="EMBL" id="LT960614">
    <property type="protein sequence ID" value="SON54943.1"/>
    <property type="molecule type" value="Genomic_DNA"/>
</dbReference>
<organism evidence="11 12">
    <name type="scientific">Hartmannibacter diazotrophicus</name>
    <dbReference type="NCBI Taxonomy" id="1482074"/>
    <lineage>
        <taxon>Bacteria</taxon>
        <taxon>Pseudomonadati</taxon>
        <taxon>Pseudomonadota</taxon>
        <taxon>Alphaproteobacteria</taxon>
        <taxon>Hyphomicrobiales</taxon>
        <taxon>Pleomorphomonadaceae</taxon>
        <taxon>Hartmannibacter</taxon>
    </lineage>
</organism>
<keyword evidence="7 8" id="KW-0998">Cell outer membrane</keyword>
<evidence type="ECO:0000256" key="4">
    <source>
        <dbReference type="ARBA" id="ARBA00022729"/>
    </source>
</evidence>
<evidence type="ECO:0000313" key="11">
    <source>
        <dbReference type="EMBL" id="SON54943.1"/>
    </source>
</evidence>
<feature type="chain" id="PRO_5013413984" description="Outer membrane protein assembly factor BamA" evidence="8">
    <location>
        <begin position="21"/>
        <end position="786"/>
    </location>
</feature>
<feature type="domain" description="POTRA" evidence="10">
    <location>
        <begin position="187"/>
        <end position="273"/>
    </location>
</feature>
<dbReference type="PANTHER" id="PTHR12815">
    <property type="entry name" value="SORTING AND ASSEMBLY MACHINERY SAMM50 PROTEIN FAMILY MEMBER"/>
    <property type="match status" value="1"/>
</dbReference>
<dbReference type="Pfam" id="PF01103">
    <property type="entry name" value="Omp85"/>
    <property type="match status" value="1"/>
</dbReference>
<dbReference type="Pfam" id="PF07244">
    <property type="entry name" value="POTRA"/>
    <property type="match status" value="5"/>
</dbReference>
<dbReference type="PANTHER" id="PTHR12815:SF23">
    <property type="entry name" value="OUTER MEMBRANE PROTEIN ASSEMBLY FACTOR BAMA"/>
    <property type="match status" value="1"/>
</dbReference>
<protein>
    <recommendedName>
        <fullName evidence="8 9">Outer membrane protein assembly factor BamA</fullName>
    </recommendedName>
</protein>
<evidence type="ECO:0000256" key="7">
    <source>
        <dbReference type="ARBA" id="ARBA00023237"/>
    </source>
</evidence>
<comment type="similarity">
    <text evidence="8">Belongs to the BamA family.</text>
</comment>
<evidence type="ECO:0000256" key="8">
    <source>
        <dbReference type="HAMAP-Rule" id="MF_01430"/>
    </source>
</evidence>
<keyword evidence="4 8" id="KW-0732">Signal</keyword>
<feature type="signal peptide" evidence="8">
    <location>
        <begin position="1"/>
        <end position="20"/>
    </location>
</feature>
<name>A0A2C9D3Y7_9HYPH</name>
<dbReference type="InterPro" id="IPR010827">
    <property type="entry name" value="BamA/TamA_POTRA"/>
</dbReference>
<keyword evidence="12" id="KW-1185">Reference proteome</keyword>
<feature type="domain" description="POTRA" evidence="10">
    <location>
        <begin position="39"/>
        <end position="106"/>
    </location>
</feature>
<keyword evidence="2 8" id="KW-1134">Transmembrane beta strand</keyword>
<reference evidence="12" key="1">
    <citation type="submission" date="2017-09" db="EMBL/GenBank/DDBJ databases">
        <title>Genome sequence of Nannocystis excedens DSM 71.</title>
        <authorList>
            <person name="Blom J."/>
        </authorList>
    </citation>
    <scope>NUCLEOTIDE SEQUENCE [LARGE SCALE GENOMIC DNA]</scope>
    <source>
        <strain evidence="12">type strain: E19</strain>
    </source>
</reference>
<gene>
    <name evidence="8 11" type="primary">bamA</name>
    <name evidence="11" type="ORF">HDIA_1402</name>
</gene>
<sequence precursor="true">MRSFFKVMKVVAIAAMVATAVPVVGDGLPLIGSTAAHADVVRSISVRGNTRVDASTITSYITIKPGRTFGPLDVDASTKALFDTGLFSDVKIASARGVLLVTVVENPIIGRVAFEGNDKYDDKTLAAIAELKPRSVLTDAKVQTDTQRILELYRRNGRYNASVEPQIIDRGENRVDLIYKIDEGPRTEISKITFIGNKAFSDGRLQSVIQSRESGILGWLRTSDNYDPDRLSSDQEALRQFYYRHGYADFRVISAVADFDRDQNAFFITFTVDEGQQYTFGDIKVESTLKDLDAAKLQKDARTVPGSVYNSDQVQKTLEDMTLAVTSKGYAFAQVRPRGERDYDAHTISITYYVDEGARTYIERINVIGNTRTKDEVIRREFDLAEGDAYNQVLIDKAERRLNNLGYFSSVRIFSEQGSAPDRVVVNVQVEDKSTGEISIGGGYSTDAGFIAQVSLSEQNFLGRGQQVKIAAGRGEDTQTYSLSFTEPYFLGRRLAAGFDIFRDSIGSTTDRLHPYDEIVTGGTLRFGIPLTEELTLGLNYNISQSDISNIHPAYTTPAFGGTGAASLVVPEKRLTSSVGYSLTYNTIDNFQMPREGIFAKFSQEGAGVGGDAQYLKTTIQADYYKEFLPDYGMIGHLGAKAGHVMGLGQDLAYTDHFRMGNDLVRGFSTGGIGPRDATTGYTLGGQFYVGGTAETIFPMPLIPADLGFYGSLFADAGTVWDVDSGTVSSTGATVIGDDASIRASVGFGVLWQSPFGLLRANFAVPVSKDSADKTQIFSFSGGTKF</sequence>
<evidence type="ECO:0000256" key="9">
    <source>
        <dbReference type="NCBIfam" id="TIGR03303"/>
    </source>
</evidence>
<dbReference type="PROSITE" id="PS51779">
    <property type="entry name" value="POTRA"/>
    <property type="match status" value="4"/>
</dbReference>
<dbReference type="OrthoDB" id="9803054at2"/>
<evidence type="ECO:0000256" key="5">
    <source>
        <dbReference type="ARBA" id="ARBA00022737"/>
    </source>
</evidence>
<keyword evidence="6 8" id="KW-0472">Membrane</keyword>
<evidence type="ECO:0000256" key="1">
    <source>
        <dbReference type="ARBA" id="ARBA00004370"/>
    </source>
</evidence>
<evidence type="ECO:0000259" key="10">
    <source>
        <dbReference type="PROSITE" id="PS51779"/>
    </source>
</evidence>
<keyword evidence="5 8" id="KW-0677">Repeat</keyword>
<comment type="subcellular location">
    <subcellularLocation>
        <location evidence="8">Cell outer membrane</location>
    </subcellularLocation>
    <subcellularLocation>
        <location evidence="1">Membrane</location>
    </subcellularLocation>
</comment>
<dbReference type="InterPro" id="IPR023707">
    <property type="entry name" value="OM_assembly_BamA"/>
</dbReference>
<dbReference type="InterPro" id="IPR039910">
    <property type="entry name" value="D15-like"/>
</dbReference>
<dbReference type="InterPro" id="IPR034746">
    <property type="entry name" value="POTRA"/>
</dbReference>
<keyword evidence="3 8" id="KW-0812">Transmembrane</keyword>
<dbReference type="HAMAP" id="MF_01430">
    <property type="entry name" value="OM_assembly_BamA"/>
    <property type="match status" value="1"/>
</dbReference>